<keyword evidence="1 7" id="KW-1003">Cell membrane</keyword>
<dbReference type="GO" id="GO:0008932">
    <property type="term" value="F:lytic endotransglycosylase activity"/>
    <property type="evidence" value="ECO:0007669"/>
    <property type="project" value="UniProtKB-UniRule"/>
</dbReference>
<feature type="site" description="Important for catalytic activity" evidence="7">
    <location>
        <position position="249"/>
    </location>
</feature>
<dbReference type="PANTHER" id="PTHR30518:SF2">
    <property type="entry name" value="ENDOLYTIC MUREIN TRANSGLYCOSYLASE"/>
    <property type="match status" value="1"/>
</dbReference>
<dbReference type="Gene3D" id="3.30.1490.480">
    <property type="entry name" value="Endolytic murein transglycosylase"/>
    <property type="match status" value="1"/>
</dbReference>
<dbReference type="GO" id="GO:0009252">
    <property type="term" value="P:peptidoglycan biosynthetic process"/>
    <property type="evidence" value="ECO:0007669"/>
    <property type="project" value="UniProtKB-UniRule"/>
</dbReference>
<evidence type="ECO:0000256" key="2">
    <source>
        <dbReference type="ARBA" id="ARBA00022692"/>
    </source>
</evidence>
<dbReference type="AlphaFoldDB" id="A0A1U7NE16"/>
<dbReference type="GO" id="GO:0071555">
    <property type="term" value="P:cell wall organization"/>
    <property type="evidence" value="ECO:0007669"/>
    <property type="project" value="UniProtKB-KW"/>
</dbReference>
<dbReference type="EC" id="4.2.2.29" evidence="7"/>
<keyword evidence="5 7" id="KW-0456">Lyase</keyword>
<gene>
    <name evidence="7" type="primary">mltG</name>
    <name evidence="8" type="ORF">BO222_10005</name>
</gene>
<evidence type="ECO:0000256" key="3">
    <source>
        <dbReference type="ARBA" id="ARBA00022989"/>
    </source>
</evidence>
<name>A0A1U7NE16_9FIRM</name>
<keyword evidence="9" id="KW-1185">Reference proteome</keyword>
<keyword evidence="6 7" id="KW-0961">Cell wall biogenesis/degradation</keyword>
<proteinExistence type="inferred from homology"/>
<comment type="catalytic activity">
    <reaction evidence="7">
        <text>a peptidoglycan chain = a peptidoglycan chain with N-acetyl-1,6-anhydromuramyl-[peptide] at the reducing end + a peptidoglycan chain with N-acetylglucosamine at the non-reducing end.</text>
        <dbReference type="EC" id="4.2.2.29"/>
    </reaction>
</comment>
<dbReference type="GO" id="GO:0005886">
    <property type="term" value="C:plasma membrane"/>
    <property type="evidence" value="ECO:0007669"/>
    <property type="project" value="UniProtKB-SubCell"/>
</dbReference>
<comment type="subcellular location">
    <subcellularLocation>
        <location evidence="7">Cell membrane</location>
        <topology evidence="7">Single-pass membrane protein</topology>
    </subcellularLocation>
</comment>
<keyword evidence="4 7" id="KW-0472">Membrane</keyword>
<dbReference type="Pfam" id="PF02618">
    <property type="entry name" value="YceG"/>
    <property type="match status" value="1"/>
</dbReference>
<evidence type="ECO:0000256" key="6">
    <source>
        <dbReference type="ARBA" id="ARBA00023316"/>
    </source>
</evidence>
<dbReference type="OrthoDB" id="9814591at2"/>
<evidence type="ECO:0000313" key="8">
    <source>
        <dbReference type="EMBL" id="OLU37719.1"/>
    </source>
</evidence>
<dbReference type="CDD" id="cd08010">
    <property type="entry name" value="MltG_like"/>
    <property type="match status" value="1"/>
</dbReference>
<dbReference type="RefSeq" id="WP_075820680.1">
    <property type="nucleotide sequence ID" value="NZ_CAOUMU010000008.1"/>
</dbReference>
<comment type="function">
    <text evidence="7">Functions as a peptidoglycan terminase that cleaves nascent peptidoglycan strands endolytically to terminate their elongation.</text>
</comment>
<reference evidence="8 9" key="1">
    <citation type="submission" date="2016-11" db="EMBL/GenBank/DDBJ databases">
        <title>Description of two novel members of the family Erysipelotrichaceae: Ileibacterium lipovorans gen. nov., sp. nov. and Dubosiella newyorkensis, gen. nov., sp. nov.</title>
        <authorList>
            <person name="Cox L.M."/>
            <person name="Sohn J."/>
            <person name="Tyrrell K.L."/>
            <person name="Citron D.M."/>
            <person name="Lawson P.A."/>
            <person name="Patel N.B."/>
            <person name="Iizumi T."/>
            <person name="Perez-Perez G.I."/>
            <person name="Goldstein E.J."/>
            <person name="Blaser M.J."/>
        </authorList>
    </citation>
    <scope>NUCLEOTIDE SEQUENCE [LARGE SCALE GENOMIC DNA]</scope>
    <source>
        <strain evidence="8 9">NYU-BL-A3</strain>
    </source>
</reference>
<dbReference type="Proteomes" id="UP000186341">
    <property type="component" value="Unassembled WGS sequence"/>
</dbReference>
<dbReference type="Gene3D" id="3.30.160.60">
    <property type="entry name" value="Classic Zinc Finger"/>
    <property type="match status" value="1"/>
</dbReference>
<protein>
    <recommendedName>
        <fullName evidence="7">Endolytic murein transglycosylase</fullName>
        <ecNumber evidence="7">4.2.2.29</ecNumber>
    </recommendedName>
    <alternativeName>
        <fullName evidence="7">Peptidoglycan lytic transglycosylase</fullName>
    </alternativeName>
    <alternativeName>
        <fullName evidence="7">Peptidoglycan polymerization terminase</fullName>
    </alternativeName>
</protein>
<keyword evidence="3 7" id="KW-1133">Transmembrane helix</keyword>
<dbReference type="NCBIfam" id="TIGR00247">
    <property type="entry name" value="endolytic transglycosylase MltG"/>
    <property type="match status" value="1"/>
</dbReference>
<dbReference type="EMBL" id="MPJW01000191">
    <property type="protein sequence ID" value="OLU37719.1"/>
    <property type="molecule type" value="Genomic_DNA"/>
</dbReference>
<keyword evidence="2 7" id="KW-0812">Transmembrane</keyword>
<dbReference type="InterPro" id="IPR003770">
    <property type="entry name" value="MLTG-like"/>
</dbReference>
<evidence type="ECO:0000256" key="5">
    <source>
        <dbReference type="ARBA" id="ARBA00023239"/>
    </source>
</evidence>
<feature type="transmembrane region" description="Helical" evidence="7">
    <location>
        <begin position="20"/>
        <end position="41"/>
    </location>
</feature>
<evidence type="ECO:0000313" key="9">
    <source>
        <dbReference type="Proteomes" id="UP000186341"/>
    </source>
</evidence>
<evidence type="ECO:0000256" key="1">
    <source>
        <dbReference type="ARBA" id="ARBA00022475"/>
    </source>
</evidence>
<evidence type="ECO:0000256" key="7">
    <source>
        <dbReference type="HAMAP-Rule" id="MF_02065"/>
    </source>
</evidence>
<dbReference type="PANTHER" id="PTHR30518">
    <property type="entry name" value="ENDOLYTIC MUREIN TRANSGLYCOSYLASE"/>
    <property type="match status" value="1"/>
</dbReference>
<dbReference type="HAMAP" id="MF_02065">
    <property type="entry name" value="MltG"/>
    <property type="match status" value="1"/>
</dbReference>
<dbReference type="GeneID" id="82203486"/>
<sequence length="369" mass="41618">MSNSSRRSKPKKKRRVKVWLVIVLVLLLIVLAAVGGFYFWYSGSLKPAGNAEDKQTIVIEDGESYDQMLDELEQEGFIKSANAAKIYAKLSGSHTHFAGNFTLNKGMSTPEVLQFLADQNNMDKTYAVVTIPEGYWAKQIAKTLCESFPEYKPEDFMNLWNDPAYIDTLAVDYPFLNTEILNNSDLFVKLEGYLFPETYYIDFGSTPDQITRIFLNQFATVYDKYKAQIEASPYTLEEILTLASIVQFESGKADEMPMIAGIFYNRLNQGMPLQSSVTVCYALQDQFDSAQACETNTDIDSPYNTYIYAGIPIGPILNPGEEAIKAVLEPVSSDYLFFVSDIHGDGSIHYAKTYEEHLANVEKFNLNIE</sequence>
<comment type="similarity">
    <text evidence="7">Belongs to the transglycosylase MltG family.</text>
</comment>
<organism evidence="8 9">
    <name type="scientific">Ileibacterium valens</name>
    <dbReference type="NCBI Taxonomy" id="1862668"/>
    <lineage>
        <taxon>Bacteria</taxon>
        <taxon>Bacillati</taxon>
        <taxon>Bacillota</taxon>
        <taxon>Erysipelotrichia</taxon>
        <taxon>Erysipelotrichales</taxon>
        <taxon>Erysipelotrichaceae</taxon>
        <taxon>Ileibacterium</taxon>
    </lineage>
</organism>
<evidence type="ECO:0000256" key="4">
    <source>
        <dbReference type="ARBA" id="ARBA00023136"/>
    </source>
</evidence>
<comment type="caution">
    <text evidence="8">The sequence shown here is derived from an EMBL/GenBank/DDBJ whole genome shotgun (WGS) entry which is preliminary data.</text>
</comment>
<accession>A0A1U7NE16</accession>